<dbReference type="PANTHER" id="PTHR33127:SF92">
    <property type="entry name" value="F-BOX DOMAIN-CONTAINING PROTEIN"/>
    <property type="match status" value="1"/>
</dbReference>
<dbReference type="Pfam" id="PF03478">
    <property type="entry name" value="Beta-prop_KIB1-4"/>
    <property type="match status" value="2"/>
</dbReference>
<proteinExistence type="predicted"/>
<feature type="domain" description="KIB1-4 beta-propeller" evidence="2">
    <location>
        <begin position="84"/>
        <end position="332"/>
    </location>
</feature>
<dbReference type="SUPFAM" id="SSF82171">
    <property type="entry name" value="DPP6 N-terminal domain-like"/>
    <property type="match status" value="1"/>
</dbReference>
<comment type="caution">
    <text evidence="3">The sequence shown here is derived from an EMBL/GenBank/DDBJ whole genome shotgun (WGS) entry which is preliminary data.</text>
</comment>
<reference evidence="3 4" key="1">
    <citation type="submission" date="2020-09" db="EMBL/GenBank/DDBJ databases">
        <title>De no assembly of potato wild relative species, Solanum commersonii.</title>
        <authorList>
            <person name="Cho K."/>
        </authorList>
    </citation>
    <scope>NUCLEOTIDE SEQUENCE [LARGE SCALE GENOMIC DNA]</scope>
    <source>
        <strain evidence="3">LZ3.2</strain>
        <tissue evidence="3">Leaf</tissue>
    </source>
</reference>
<feature type="domain" description="KIB1-4 beta-propeller" evidence="2">
    <location>
        <begin position="459"/>
        <end position="706"/>
    </location>
</feature>
<evidence type="ECO:0008006" key="5">
    <source>
        <dbReference type="Google" id="ProtNLM"/>
    </source>
</evidence>
<feature type="domain" description="F-box" evidence="1">
    <location>
        <begin position="13"/>
        <end position="40"/>
    </location>
</feature>
<dbReference type="Pfam" id="PF00646">
    <property type="entry name" value="F-box"/>
    <property type="match status" value="1"/>
</dbReference>
<keyword evidence="4" id="KW-1185">Reference proteome</keyword>
<evidence type="ECO:0000259" key="2">
    <source>
        <dbReference type="Pfam" id="PF03478"/>
    </source>
</evidence>
<accession>A0A9J5ZZ23</accession>
<dbReference type="Proteomes" id="UP000824120">
    <property type="component" value="Chromosome 3"/>
</dbReference>
<sequence length="745" mass="86169">MEDVDRQCWSNTPSDILRLISSRLVAGEYVVFRVVCKNWRLSLPDLHEYSYNSLFSCINSPCLIRLHEESGNVELFHPLYNAQMIQKMDIPELRGSRIRCAVKDWLLMSKGKFGMFFFNPITKVIIKLPDLLETDENLFPSWTFSCSPDSSSSDCFVVGFFFCGTPPMVYMIKVGESRWTLHDFYDEVEGINFMPNNPVYSKNNNIVYMLGHKGTLGILRINGNSTTETPTWEFHGKKLSHRKQISIQQVFTAEDTDNGGILVVFITHEEGKVDIWRYKMNGEELKKETVTSLAKKTLFVSFGVSFLRSCVAQGLGNKIYFPMFQDNNKGVFYCLAKHKYYSFDYSSPNYFNSVQPILSFWIQPSGMVPAEDVDRQCWSNAPTGILRLISSRLVVGEYVVFRAVCKNWRLSLPDLHDYSYSSPFSCVNTPCLITFYEETGEVEFFHPLYNAQMTQNYMDMLELRGSRIRCAIEDWLLMSKGDYGMFFFNPFTKVIMKLPDLLEEFENSFPSWTFSCPPDSSSSDCFVVGFFFSGFPPMVYMIKVGESIWKIHTFYHDEYGNNKELFFVPHNPVYFKNDNIVYTFGHKGTLGILKINENSTEESPTWKFHGKQLSHRKQNSIRQIFTAEDIDNGGILVIFLTHEEGKVDIWRYKMNGEGLEKEKVTTLEDKTLFVSYGGSFLKPSVARGLANKIYFPMFYDNNKGVFYCLAKHKYYSFDYSSTNCFNLVQPISSIWIQPSSRNYSF</sequence>
<name>A0A9J5ZZ23_SOLCO</name>
<protein>
    <recommendedName>
        <fullName evidence="5">F-box domain-containing protein</fullName>
    </recommendedName>
</protein>
<organism evidence="3 4">
    <name type="scientific">Solanum commersonii</name>
    <name type="common">Commerson's wild potato</name>
    <name type="synonym">Commerson's nightshade</name>
    <dbReference type="NCBI Taxonomy" id="4109"/>
    <lineage>
        <taxon>Eukaryota</taxon>
        <taxon>Viridiplantae</taxon>
        <taxon>Streptophyta</taxon>
        <taxon>Embryophyta</taxon>
        <taxon>Tracheophyta</taxon>
        <taxon>Spermatophyta</taxon>
        <taxon>Magnoliopsida</taxon>
        <taxon>eudicotyledons</taxon>
        <taxon>Gunneridae</taxon>
        <taxon>Pentapetalae</taxon>
        <taxon>asterids</taxon>
        <taxon>lamiids</taxon>
        <taxon>Solanales</taxon>
        <taxon>Solanaceae</taxon>
        <taxon>Solanoideae</taxon>
        <taxon>Solaneae</taxon>
        <taxon>Solanum</taxon>
    </lineage>
</organism>
<evidence type="ECO:0000313" key="3">
    <source>
        <dbReference type="EMBL" id="KAG5617480.1"/>
    </source>
</evidence>
<dbReference type="AlphaFoldDB" id="A0A9J5ZZ23"/>
<dbReference type="PANTHER" id="PTHR33127">
    <property type="entry name" value="TRANSMEMBRANE PROTEIN"/>
    <property type="match status" value="1"/>
</dbReference>
<evidence type="ECO:0000313" key="4">
    <source>
        <dbReference type="Proteomes" id="UP000824120"/>
    </source>
</evidence>
<gene>
    <name evidence="3" type="ORF">H5410_017304</name>
</gene>
<dbReference type="InterPro" id="IPR001810">
    <property type="entry name" value="F-box_dom"/>
</dbReference>
<dbReference type="OrthoDB" id="1263126at2759"/>
<evidence type="ECO:0000259" key="1">
    <source>
        <dbReference type="Pfam" id="PF00646"/>
    </source>
</evidence>
<dbReference type="EMBL" id="JACXVP010000003">
    <property type="protein sequence ID" value="KAG5617480.1"/>
    <property type="molecule type" value="Genomic_DNA"/>
</dbReference>
<dbReference type="InterPro" id="IPR005174">
    <property type="entry name" value="KIB1-4_b-propeller"/>
</dbReference>